<dbReference type="Proteomes" id="UP001529510">
    <property type="component" value="Unassembled WGS sequence"/>
</dbReference>
<dbReference type="SUPFAM" id="SSF56112">
    <property type="entry name" value="Protein kinase-like (PK-like)"/>
    <property type="match status" value="1"/>
</dbReference>
<proteinExistence type="predicted"/>
<feature type="non-terminal residue" evidence="1">
    <location>
        <position position="1"/>
    </location>
</feature>
<organism evidence="1 2">
    <name type="scientific">Cirrhinus mrigala</name>
    <name type="common">Mrigala</name>
    <dbReference type="NCBI Taxonomy" id="683832"/>
    <lineage>
        <taxon>Eukaryota</taxon>
        <taxon>Metazoa</taxon>
        <taxon>Chordata</taxon>
        <taxon>Craniata</taxon>
        <taxon>Vertebrata</taxon>
        <taxon>Euteleostomi</taxon>
        <taxon>Actinopterygii</taxon>
        <taxon>Neopterygii</taxon>
        <taxon>Teleostei</taxon>
        <taxon>Ostariophysi</taxon>
        <taxon>Cypriniformes</taxon>
        <taxon>Cyprinidae</taxon>
        <taxon>Labeoninae</taxon>
        <taxon>Labeonini</taxon>
        <taxon>Cirrhinus</taxon>
    </lineage>
</organism>
<gene>
    <name evidence="1" type="ORF">M9458_047513</name>
</gene>
<sequence length="51" mass="5771">KNKTKLRSFLREYSLMAALGCSPFIIKTEDSYVFGQEYAPAGDLFDIIPPQ</sequence>
<dbReference type="AlphaFoldDB" id="A0ABD0N519"/>
<dbReference type="EMBL" id="JAMKFB020000024">
    <property type="protein sequence ID" value="KAL0156267.1"/>
    <property type="molecule type" value="Genomic_DNA"/>
</dbReference>
<keyword evidence="2" id="KW-1185">Reference proteome</keyword>
<evidence type="ECO:0000313" key="2">
    <source>
        <dbReference type="Proteomes" id="UP001529510"/>
    </source>
</evidence>
<reference evidence="1 2" key="1">
    <citation type="submission" date="2024-05" db="EMBL/GenBank/DDBJ databases">
        <title>Genome sequencing and assembly of Indian major carp, Cirrhinus mrigala (Hamilton, 1822).</title>
        <authorList>
            <person name="Mohindra V."/>
            <person name="Chowdhury L.M."/>
            <person name="Lal K."/>
            <person name="Jena J.K."/>
        </authorList>
    </citation>
    <scope>NUCLEOTIDE SEQUENCE [LARGE SCALE GENOMIC DNA]</scope>
    <source>
        <strain evidence="1">CM1030</strain>
        <tissue evidence="1">Blood</tissue>
    </source>
</reference>
<dbReference type="InterPro" id="IPR011009">
    <property type="entry name" value="Kinase-like_dom_sf"/>
</dbReference>
<name>A0ABD0N519_CIRMR</name>
<evidence type="ECO:0000313" key="1">
    <source>
        <dbReference type="EMBL" id="KAL0156267.1"/>
    </source>
</evidence>
<accession>A0ABD0N519</accession>
<comment type="caution">
    <text evidence="1">The sequence shown here is derived from an EMBL/GenBank/DDBJ whole genome shotgun (WGS) entry which is preliminary data.</text>
</comment>
<protein>
    <submittedName>
        <fullName evidence="1">Uncharacterized protein</fullName>
    </submittedName>
</protein>
<feature type="non-terminal residue" evidence="1">
    <location>
        <position position="51"/>
    </location>
</feature>